<dbReference type="OrthoDB" id="5329963at2"/>
<sequence>MLQQFKVYRHNIRFRKIQEHSEATYQHWLEQGKPLPVPHIAKQKTIQEYKNRYGIGTLVETGTYLGDMVAAQLPHFSLLISIELSEELHKRAKIRFRKNREVKLYQGDSGKVLHHIVPKLKEPAIFWLDGHYSAGITAKGDLICPIYAELDAIFKQTDVPHVLLIDDAQDFTGQHDYPTLEALTAYIHKLAPAYRVEVKDYVIRVTRG</sequence>
<organism evidence="1 2">
    <name type="scientific">Chitinophaga lutea</name>
    <dbReference type="NCBI Taxonomy" id="2488634"/>
    <lineage>
        <taxon>Bacteria</taxon>
        <taxon>Pseudomonadati</taxon>
        <taxon>Bacteroidota</taxon>
        <taxon>Chitinophagia</taxon>
        <taxon>Chitinophagales</taxon>
        <taxon>Chitinophagaceae</taxon>
        <taxon>Chitinophaga</taxon>
    </lineage>
</organism>
<name>A0A3N4PTB6_9BACT</name>
<dbReference type="SUPFAM" id="SSF53335">
    <property type="entry name" value="S-adenosyl-L-methionine-dependent methyltransferases"/>
    <property type="match status" value="1"/>
</dbReference>
<proteinExistence type="predicted"/>
<dbReference type="RefSeq" id="WP_123844487.1">
    <property type="nucleotide sequence ID" value="NZ_RPDH01000001.1"/>
</dbReference>
<accession>A0A3N4PTB6</accession>
<dbReference type="EMBL" id="RPDH01000001">
    <property type="protein sequence ID" value="RPE12073.1"/>
    <property type="molecule type" value="Genomic_DNA"/>
</dbReference>
<gene>
    <name evidence="1" type="ORF">EGT74_00505</name>
</gene>
<dbReference type="InterPro" id="IPR029063">
    <property type="entry name" value="SAM-dependent_MTases_sf"/>
</dbReference>
<protein>
    <recommendedName>
        <fullName evidence="3">Class I SAM-dependent methyltransferase</fullName>
    </recommendedName>
</protein>
<dbReference type="AlphaFoldDB" id="A0A3N4PTB6"/>
<reference evidence="1 2" key="1">
    <citation type="submission" date="2018-11" db="EMBL/GenBank/DDBJ databases">
        <title>Chitinophaga lutea sp.nov., isolate from arsenic contaminated soil.</title>
        <authorList>
            <person name="Zong Y."/>
        </authorList>
    </citation>
    <scope>NUCLEOTIDE SEQUENCE [LARGE SCALE GENOMIC DNA]</scope>
    <source>
        <strain evidence="1 2">ZY74</strain>
    </source>
</reference>
<evidence type="ECO:0000313" key="2">
    <source>
        <dbReference type="Proteomes" id="UP000278351"/>
    </source>
</evidence>
<dbReference type="Proteomes" id="UP000278351">
    <property type="component" value="Unassembled WGS sequence"/>
</dbReference>
<evidence type="ECO:0000313" key="1">
    <source>
        <dbReference type="EMBL" id="RPE12073.1"/>
    </source>
</evidence>
<comment type="caution">
    <text evidence="1">The sequence shown here is derived from an EMBL/GenBank/DDBJ whole genome shotgun (WGS) entry which is preliminary data.</text>
</comment>
<evidence type="ECO:0008006" key="3">
    <source>
        <dbReference type="Google" id="ProtNLM"/>
    </source>
</evidence>
<keyword evidence="2" id="KW-1185">Reference proteome</keyword>